<reference evidence="2 3" key="1">
    <citation type="journal article" date="2024" name="BMC Genomics">
        <title>De novo assembly and annotation of Popillia japonica's genome with initial clues to its potential as an invasive pest.</title>
        <authorList>
            <person name="Cucini C."/>
            <person name="Boschi S."/>
            <person name="Funari R."/>
            <person name="Cardaioli E."/>
            <person name="Iannotti N."/>
            <person name="Marturano G."/>
            <person name="Paoli F."/>
            <person name="Bruttini M."/>
            <person name="Carapelli A."/>
            <person name="Frati F."/>
            <person name="Nardi F."/>
        </authorList>
    </citation>
    <scope>NUCLEOTIDE SEQUENCE [LARGE SCALE GENOMIC DNA]</scope>
    <source>
        <strain evidence="2">DMR45628</strain>
    </source>
</reference>
<keyword evidence="3" id="KW-1185">Reference proteome</keyword>
<evidence type="ECO:0000313" key="2">
    <source>
        <dbReference type="EMBL" id="KAK9717202.1"/>
    </source>
</evidence>
<dbReference type="EMBL" id="JASPKY010000245">
    <property type="protein sequence ID" value="KAK9717202.1"/>
    <property type="molecule type" value="Genomic_DNA"/>
</dbReference>
<protein>
    <recommendedName>
        <fullName evidence="1">Transposable element P transposase-like GTP-binding insertion domain-containing protein</fullName>
    </recommendedName>
</protein>
<sequence>MSEHWIEEKPEAAINSLLRETREQCKRAKCENKYVGFLVNGQEIISLYDVLHLFKGIRNNLVTKNLQLVLNEKLITAKWEHVQQFYLLDTMDDTRLCPKLTDGHVFAEKPNKMAIMAEVFRHQVGPLMKRISQWDTNSKYGLVPEAKETGEFILFIDSLFDSLNRNNKQAPSINPLKGSITRNSTHEIFWRDAIKVMETMKFYDERYLLPCLLAQT</sequence>
<dbReference type="Proteomes" id="UP001458880">
    <property type="component" value="Unassembled WGS sequence"/>
</dbReference>
<proteinExistence type="predicted"/>
<organism evidence="2 3">
    <name type="scientific">Popillia japonica</name>
    <name type="common">Japanese beetle</name>
    <dbReference type="NCBI Taxonomy" id="7064"/>
    <lineage>
        <taxon>Eukaryota</taxon>
        <taxon>Metazoa</taxon>
        <taxon>Ecdysozoa</taxon>
        <taxon>Arthropoda</taxon>
        <taxon>Hexapoda</taxon>
        <taxon>Insecta</taxon>
        <taxon>Pterygota</taxon>
        <taxon>Neoptera</taxon>
        <taxon>Endopterygota</taxon>
        <taxon>Coleoptera</taxon>
        <taxon>Polyphaga</taxon>
        <taxon>Scarabaeiformia</taxon>
        <taxon>Scarabaeidae</taxon>
        <taxon>Rutelinae</taxon>
        <taxon>Popillia</taxon>
    </lineage>
</organism>
<gene>
    <name evidence="2" type="ORF">QE152_g24293</name>
</gene>
<dbReference type="InterPro" id="IPR048366">
    <property type="entry name" value="TNP-like_GBD"/>
</dbReference>
<feature type="domain" description="Transposable element P transposase-like GTP-binding insertion" evidence="1">
    <location>
        <begin position="52"/>
        <end position="170"/>
    </location>
</feature>
<evidence type="ECO:0000313" key="3">
    <source>
        <dbReference type="Proteomes" id="UP001458880"/>
    </source>
</evidence>
<evidence type="ECO:0000259" key="1">
    <source>
        <dbReference type="Pfam" id="PF21788"/>
    </source>
</evidence>
<dbReference type="AlphaFoldDB" id="A0AAW1KC18"/>
<dbReference type="Pfam" id="PF21788">
    <property type="entry name" value="TNP-like_GBD"/>
    <property type="match status" value="1"/>
</dbReference>
<comment type="caution">
    <text evidence="2">The sequence shown here is derived from an EMBL/GenBank/DDBJ whole genome shotgun (WGS) entry which is preliminary data.</text>
</comment>
<accession>A0AAW1KC18</accession>
<name>A0AAW1KC18_POPJA</name>